<keyword evidence="2" id="KW-0732">Signal</keyword>
<protein>
    <submittedName>
        <fullName evidence="3">Uncharacterized protein</fullName>
    </submittedName>
</protein>
<dbReference type="Proteomes" id="UP000474159">
    <property type="component" value="Unassembled WGS sequence"/>
</dbReference>
<evidence type="ECO:0000256" key="2">
    <source>
        <dbReference type="SAM" id="SignalP"/>
    </source>
</evidence>
<feature type="signal peptide" evidence="2">
    <location>
        <begin position="1"/>
        <end position="27"/>
    </location>
</feature>
<evidence type="ECO:0000313" key="4">
    <source>
        <dbReference type="Proteomes" id="UP000474159"/>
    </source>
</evidence>
<gene>
    <name evidence="3" type="ORF">F6X53_08125</name>
</gene>
<evidence type="ECO:0000313" key="3">
    <source>
        <dbReference type="EMBL" id="KAB1080174.1"/>
    </source>
</evidence>
<dbReference type="EMBL" id="VZZK01000006">
    <property type="protein sequence ID" value="KAB1080174.1"/>
    <property type="molecule type" value="Genomic_DNA"/>
</dbReference>
<reference evidence="3 4" key="1">
    <citation type="submission" date="2019-09" db="EMBL/GenBank/DDBJ databases">
        <title>YIM 48816 draft genome.</title>
        <authorList>
            <person name="Jiang L."/>
        </authorList>
    </citation>
    <scope>NUCLEOTIDE SEQUENCE [LARGE SCALE GENOMIC DNA]</scope>
    <source>
        <strain evidence="3 4">YIM 48816</strain>
    </source>
</reference>
<comment type="caution">
    <text evidence="3">The sequence shown here is derived from an EMBL/GenBank/DDBJ whole genome shotgun (WGS) entry which is preliminary data.</text>
</comment>
<feature type="chain" id="PRO_5027060341" evidence="2">
    <location>
        <begin position="28"/>
        <end position="89"/>
    </location>
</feature>
<dbReference type="RefSeq" id="WP_150999291.1">
    <property type="nucleotide sequence ID" value="NZ_BPQY01000435.1"/>
</dbReference>
<keyword evidence="4" id="KW-1185">Reference proteome</keyword>
<proteinExistence type="predicted"/>
<dbReference type="AlphaFoldDB" id="A0A6L3T583"/>
<feature type="region of interest" description="Disordered" evidence="1">
    <location>
        <begin position="33"/>
        <end position="58"/>
    </location>
</feature>
<name>A0A6L3T583_9HYPH</name>
<organism evidence="3 4">
    <name type="scientific">Methylobacterium soli</name>
    <dbReference type="NCBI Taxonomy" id="553447"/>
    <lineage>
        <taxon>Bacteria</taxon>
        <taxon>Pseudomonadati</taxon>
        <taxon>Pseudomonadota</taxon>
        <taxon>Alphaproteobacteria</taxon>
        <taxon>Hyphomicrobiales</taxon>
        <taxon>Methylobacteriaceae</taxon>
        <taxon>Methylobacterium</taxon>
    </lineage>
</organism>
<evidence type="ECO:0000256" key="1">
    <source>
        <dbReference type="SAM" id="MobiDB-lite"/>
    </source>
</evidence>
<dbReference type="OrthoDB" id="8005257at2"/>
<sequence>MIDPLKTLRAAFGLACALALAALPALARDYHPEGARHHPRHHLRRPLPPEIAYRDPRGYGPPARIIRGYLPRNNAVPMYNEPPQRFSGL</sequence>
<accession>A0A6L3T583</accession>